<accession>A0A176W2Z0</accession>
<evidence type="ECO:0000313" key="3">
    <source>
        <dbReference type="Proteomes" id="UP000077202"/>
    </source>
</evidence>
<evidence type="ECO:0000313" key="2">
    <source>
        <dbReference type="EMBL" id="OAE26983.1"/>
    </source>
</evidence>
<name>A0A176W2Z0_MARPO</name>
<sequence>MFPSRDSGTEDQVHEDREGQVDVALPELPIRPTGERSRSQITKSTKSSSLTRFARNTTKFSTSTIECLVSPICGPTFTSIKNPDYDLCAFCHDDKLQSDSIRSGDFCSREKPDASAVYHLNIICCVHCSATPIKGPAFKRRRDPNKTLCLICYYHVLEDKKRFFLRIEPPRQADKGPGPN</sequence>
<feature type="compositionally biased region" description="Basic and acidic residues" evidence="1">
    <location>
        <begin position="7"/>
        <end position="20"/>
    </location>
</feature>
<feature type="compositionally biased region" description="Polar residues" evidence="1">
    <location>
        <begin position="39"/>
        <end position="49"/>
    </location>
</feature>
<proteinExistence type="predicted"/>
<dbReference type="Proteomes" id="UP000077202">
    <property type="component" value="Unassembled WGS sequence"/>
</dbReference>
<dbReference type="AlphaFoldDB" id="A0A176W2Z0"/>
<organism evidence="2 3">
    <name type="scientific">Marchantia polymorpha subsp. ruderalis</name>
    <dbReference type="NCBI Taxonomy" id="1480154"/>
    <lineage>
        <taxon>Eukaryota</taxon>
        <taxon>Viridiplantae</taxon>
        <taxon>Streptophyta</taxon>
        <taxon>Embryophyta</taxon>
        <taxon>Marchantiophyta</taxon>
        <taxon>Marchantiopsida</taxon>
        <taxon>Marchantiidae</taxon>
        <taxon>Marchantiales</taxon>
        <taxon>Marchantiaceae</taxon>
        <taxon>Marchantia</taxon>
    </lineage>
</organism>
<dbReference type="EMBL" id="LVLJ01002011">
    <property type="protein sequence ID" value="OAE26983.1"/>
    <property type="molecule type" value="Genomic_DNA"/>
</dbReference>
<feature type="region of interest" description="Disordered" evidence="1">
    <location>
        <begin position="1"/>
        <end position="49"/>
    </location>
</feature>
<comment type="caution">
    <text evidence="2">The sequence shown here is derived from an EMBL/GenBank/DDBJ whole genome shotgun (WGS) entry which is preliminary data.</text>
</comment>
<evidence type="ECO:0000256" key="1">
    <source>
        <dbReference type="SAM" id="MobiDB-lite"/>
    </source>
</evidence>
<protein>
    <submittedName>
        <fullName evidence="2">Uncharacterized protein</fullName>
    </submittedName>
</protein>
<gene>
    <name evidence="2" type="ORF">AXG93_2654s1030</name>
</gene>
<reference evidence="2" key="1">
    <citation type="submission" date="2016-03" db="EMBL/GenBank/DDBJ databases">
        <title>Mechanisms controlling the formation of the plant cell surface in tip-growing cells are functionally conserved among land plants.</title>
        <authorList>
            <person name="Honkanen S."/>
            <person name="Jones V.A."/>
            <person name="Morieri G."/>
            <person name="Champion C."/>
            <person name="Hetherington A.J."/>
            <person name="Kelly S."/>
            <person name="Saint-Marcoux D."/>
            <person name="Proust H."/>
            <person name="Prescott H."/>
            <person name="Dolan L."/>
        </authorList>
    </citation>
    <scope>NUCLEOTIDE SEQUENCE [LARGE SCALE GENOMIC DNA]</scope>
    <source>
        <tissue evidence="2">Whole gametophyte</tissue>
    </source>
</reference>
<keyword evidence="3" id="KW-1185">Reference proteome</keyword>